<proteinExistence type="predicted"/>
<protein>
    <recommendedName>
        <fullName evidence="3">DUF1552 domain-containing protein</fullName>
    </recommendedName>
</protein>
<dbReference type="Proteomes" id="UP000318878">
    <property type="component" value="Unassembled WGS sequence"/>
</dbReference>
<dbReference type="EMBL" id="SJPF01000002">
    <property type="protein sequence ID" value="TWT34431.1"/>
    <property type="molecule type" value="Genomic_DNA"/>
</dbReference>
<dbReference type="OrthoDB" id="230029at2"/>
<gene>
    <name evidence="1" type="ORF">Enr8_18390</name>
</gene>
<evidence type="ECO:0000313" key="1">
    <source>
        <dbReference type="EMBL" id="TWT34431.1"/>
    </source>
</evidence>
<dbReference type="RefSeq" id="WP_146430680.1">
    <property type="nucleotide sequence ID" value="NZ_SJPF01000002.1"/>
</dbReference>
<organism evidence="1 2">
    <name type="scientific">Blastopirellula retiformator</name>
    <dbReference type="NCBI Taxonomy" id="2527970"/>
    <lineage>
        <taxon>Bacteria</taxon>
        <taxon>Pseudomonadati</taxon>
        <taxon>Planctomycetota</taxon>
        <taxon>Planctomycetia</taxon>
        <taxon>Pirellulales</taxon>
        <taxon>Pirellulaceae</taxon>
        <taxon>Blastopirellula</taxon>
    </lineage>
</organism>
<evidence type="ECO:0000313" key="2">
    <source>
        <dbReference type="Proteomes" id="UP000318878"/>
    </source>
</evidence>
<comment type="caution">
    <text evidence="1">The sequence shown here is derived from an EMBL/GenBank/DDBJ whole genome shotgun (WGS) entry which is preliminary data.</text>
</comment>
<accession>A0A5C5V811</accession>
<dbReference type="AlphaFoldDB" id="A0A5C5V811"/>
<keyword evidence="2" id="KW-1185">Reference proteome</keyword>
<dbReference type="InterPro" id="IPR011447">
    <property type="entry name" value="DUF1552"/>
</dbReference>
<name>A0A5C5V811_9BACT</name>
<sequence length="451" mass="48488">MLSRRTMLKGLTLGAGSLALSPFLNHLEMLHGGDVPQFPKRFVFVVKGSGLQADFLNPAGLQHGGDRIVDEPLADRRLAAGMESLEPFRAKLTILQGLSGKMCTTGHNAFYGALGAYRAQEHEQPSTETIDGFLAKKFPSVFGHIGLKMGDGSQGIAYPSISAAGENQQLPFQCNPELAYQNLFGSIASGGDVRQKYQRTGNVLDAMADDIRNLQRTLGSGEREKLGYYLSGFESLRDRRLKLASMQEVLRNHAPEISDKYASSVTTHHLEAHFDMAAAALITGITNVATLHCDELGSSYAGIGITPIVHSVGHGADSGTLSSQDCRNLIRKFHFDLIGDFAQKLAAIPEGAGTMLDNTVIVYLSDNSDKHHSTAVEWPMVVLGDLGGGLKTGGRYLSYPRYGASSHHHTIGNWLTTLTHAAGVPVDHFGQPDFALGKPQIQSGPLAELLA</sequence>
<evidence type="ECO:0008006" key="3">
    <source>
        <dbReference type="Google" id="ProtNLM"/>
    </source>
</evidence>
<dbReference type="Pfam" id="PF07586">
    <property type="entry name" value="HXXSHH"/>
    <property type="match status" value="1"/>
</dbReference>
<reference evidence="1 2" key="1">
    <citation type="submission" date="2019-02" db="EMBL/GenBank/DDBJ databases">
        <title>Deep-cultivation of Planctomycetes and their phenomic and genomic characterization uncovers novel biology.</title>
        <authorList>
            <person name="Wiegand S."/>
            <person name="Jogler M."/>
            <person name="Boedeker C."/>
            <person name="Pinto D."/>
            <person name="Vollmers J."/>
            <person name="Rivas-Marin E."/>
            <person name="Kohn T."/>
            <person name="Peeters S.H."/>
            <person name="Heuer A."/>
            <person name="Rast P."/>
            <person name="Oberbeckmann S."/>
            <person name="Bunk B."/>
            <person name="Jeske O."/>
            <person name="Meyerdierks A."/>
            <person name="Storesund J.E."/>
            <person name="Kallscheuer N."/>
            <person name="Luecker S."/>
            <person name="Lage O.M."/>
            <person name="Pohl T."/>
            <person name="Merkel B.J."/>
            <person name="Hornburger P."/>
            <person name="Mueller R.-W."/>
            <person name="Bruemmer F."/>
            <person name="Labrenz M."/>
            <person name="Spormann A.M."/>
            <person name="Op Den Camp H."/>
            <person name="Overmann J."/>
            <person name="Amann R."/>
            <person name="Jetten M.S.M."/>
            <person name="Mascher T."/>
            <person name="Medema M.H."/>
            <person name="Devos D.P."/>
            <person name="Kaster A.-K."/>
            <person name="Ovreas L."/>
            <person name="Rohde M."/>
            <person name="Galperin M.Y."/>
            <person name="Jogler C."/>
        </authorList>
    </citation>
    <scope>NUCLEOTIDE SEQUENCE [LARGE SCALE GENOMIC DNA]</scope>
    <source>
        <strain evidence="1 2">Enr8</strain>
    </source>
</reference>